<dbReference type="EMBL" id="JABEOU010000013">
    <property type="protein sequence ID" value="NNG56474.1"/>
    <property type="molecule type" value="Genomic_DNA"/>
</dbReference>
<organism evidence="2 3">
    <name type="scientific">Sphingomonas paucimobilis</name>
    <name type="common">Pseudomonas paucimobilis</name>
    <dbReference type="NCBI Taxonomy" id="13689"/>
    <lineage>
        <taxon>Bacteria</taxon>
        <taxon>Pseudomonadati</taxon>
        <taxon>Pseudomonadota</taxon>
        <taxon>Alphaproteobacteria</taxon>
        <taxon>Sphingomonadales</taxon>
        <taxon>Sphingomonadaceae</taxon>
        <taxon>Sphingomonas</taxon>
    </lineage>
</organism>
<evidence type="ECO:0000256" key="1">
    <source>
        <dbReference type="SAM" id="SignalP"/>
    </source>
</evidence>
<feature type="chain" id="PRO_5031156286" evidence="1">
    <location>
        <begin position="24"/>
        <end position="273"/>
    </location>
</feature>
<proteinExistence type="predicted"/>
<evidence type="ECO:0000313" key="2">
    <source>
        <dbReference type="EMBL" id="NNG56474.1"/>
    </source>
</evidence>
<dbReference type="RefSeq" id="WP_170170633.1">
    <property type="nucleotide sequence ID" value="NZ_JABEOU010000013.1"/>
</dbReference>
<protein>
    <submittedName>
        <fullName evidence="2">Uncharacterized protein</fullName>
    </submittedName>
</protein>
<dbReference type="Proteomes" id="UP000550136">
    <property type="component" value="Unassembled WGS sequence"/>
</dbReference>
<gene>
    <name evidence="2" type="ORF">HKX06_03635</name>
</gene>
<sequence>MRTRFYRTMLGSALLLCTVAASAQDQGGRSQEESTKAFLAHKRDVQQRRSGKLGDLADFGQVNAIVKAARLTPPSPRFVTDDAARSALNDAFLVDVAQTLSIYGLHAGDLRRSAEASTAFVQAAAAHIRGGATVGQEALLADTVVIGHVSGTDEAEQLDDGASSSVSVVVDQVLRGKAKVGDTLKLRRTSGKLPDGRRLSASDEDPLANGAPVALLASRSRYEKELAPQGGSARCPSCVVEVVPVFLVNGQSLVPTGGYPTATTLDALTAATK</sequence>
<name>A0A7Y2KM26_SPHPI</name>
<keyword evidence="1" id="KW-0732">Signal</keyword>
<comment type="caution">
    <text evidence="2">The sequence shown here is derived from an EMBL/GenBank/DDBJ whole genome shotgun (WGS) entry which is preliminary data.</text>
</comment>
<feature type="signal peptide" evidence="1">
    <location>
        <begin position="1"/>
        <end position="23"/>
    </location>
</feature>
<dbReference type="AlphaFoldDB" id="A0A7Y2KM26"/>
<reference evidence="2 3" key="1">
    <citation type="submission" date="2020-05" db="EMBL/GenBank/DDBJ databases">
        <title>Draft Genome Sequences of Sphingomonas sp. Isolated from the International Space Station.</title>
        <authorList>
            <person name="Bijlani S."/>
            <person name="Singh N.K."/>
            <person name="Mason C.E."/>
            <person name="Wang C.C."/>
            <person name="Venkateswaran K."/>
        </authorList>
    </citation>
    <scope>NUCLEOTIDE SEQUENCE [LARGE SCALE GENOMIC DNA]</scope>
    <source>
        <strain evidence="2 3">FKI-L5-BR-P1</strain>
    </source>
</reference>
<accession>A0A7Y2KM26</accession>
<evidence type="ECO:0000313" key="3">
    <source>
        <dbReference type="Proteomes" id="UP000550136"/>
    </source>
</evidence>